<keyword evidence="2" id="KW-1185">Reference proteome</keyword>
<name>A0A392W336_9FABA</name>
<dbReference type="AlphaFoldDB" id="A0A392W336"/>
<evidence type="ECO:0000313" key="1">
    <source>
        <dbReference type="EMBL" id="MCI93070.1"/>
    </source>
</evidence>
<sequence length="50" mass="5801">MACKLDFLADVVPGRTTWRFKVRVARIWKVTGYLKPYQVVSVEMVLVDSK</sequence>
<feature type="non-terminal residue" evidence="1">
    <location>
        <position position="50"/>
    </location>
</feature>
<proteinExistence type="predicted"/>
<dbReference type="Proteomes" id="UP000265520">
    <property type="component" value="Unassembled WGS sequence"/>
</dbReference>
<organism evidence="1 2">
    <name type="scientific">Trifolium medium</name>
    <dbReference type="NCBI Taxonomy" id="97028"/>
    <lineage>
        <taxon>Eukaryota</taxon>
        <taxon>Viridiplantae</taxon>
        <taxon>Streptophyta</taxon>
        <taxon>Embryophyta</taxon>
        <taxon>Tracheophyta</taxon>
        <taxon>Spermatophyta</taxon>
        <taxon>Magnoliopsida</taxon>
        <taxon>eudicotyledons</taxon>
        <taxon>Gunneridae</taxon>
        <taxon>Pentapetalae</taxon>
        <taxon>rosids</taxon>
        <taxon>fabids</taxon>
        <taxon>Fabales</taxon>
        <taxon>Fabaceae</taxon>
        <taxon>Papilionoideae</taxon>
        <taxon>50 kb inversion clade</taxon>
        <taxon>NPAAA clade</taxon>
        <taxon>Hologalegina</taxon>
        <taxon>IRL clade</taxon>
        <taxon>Trifolieae</taxon>
        <taxon>Trifolium</taxon>
    </lineage>
</organism>
<comment type="caution">
    <text evidence="1">The sequence shown here is derived from an EMBL/GenBank/DDBJ whole genome shotgun (WGS) entry which is preliminary data.</text>
</comment>
<accession>A0A392W336</accession>
<evidence type="ECO:0000313" key="2">
    <source>
        <dbReference type="Proteomes" id="UP000265520"/>
    </source>
</evidence>
<dbReference type="EMBL" id="LXQA011318765">
    <property type="protein sequence ID" value="MCI93070.1"/>
    <property type="molecule type" value="Genomic_DNA"/>
</dbReference>
<protein>
    <submittedName>
        <fullName evidence="1">Replication factor-A carboxy-terminal domain protein</fullName>
    </submittedName>
</protein>
<reference evidence="1 2" key="1">
    <citation type="journal article" date="2018" name="Front. Plant Sci.">
        <title>Red Clover (Trifolium pratense) and Zigzag Clover (T. medium) - A Picture of Genomic Similarities and Differences.</title>
        <authorList>
            <person name="Dluhosova J."/>
            <person name="Istvanek J."/>
            <person name="Nedelnik J."/>
            <person name="Repkova J."/>
        </authorList>
    </citation>
    <scope>NUCLEOTIDE SEQUENCE [LARGE SCALE GENOMIC DNA]</scope>
    <source>
        <strain evidence="2">cv. 10/8</strain>
        <tissue evidence="1">Leaf</tissue>
    </source>
</reference>